<evidence type="ECO:0000256" key="6">
    <source>
        <dbReference type="SAM" id="Phobius"/>
    </source>
</evidence>
<dbReference type="EMBL" id="JAALAA010000001">
    <property type="protein sequence ID" value="NGN91515.1"/>
    <property type="molecule type" value="Genomic_DNA"/>
</dbReference>
<accession>A0A6M1QPA2</accession>
<dbReference type="PANTHER" id="PTHR42770">
    <property type="entry name" value="AMINO ACID TRANSPORTER-RELATED"/>
    <property type="match status" value="1"/>
</dbReference>
<dbReference type="Proteomes" id="UP000483261">
    <property type="component" value="Unassembled WGS sequence"/>
</dbReference>
<evidence type="ECO:0000256" key="3">
    <source>
        <dbReference type="ARBA" id="ARBA00022692"/>
    </source>
</evidence>
<feature type="transmembrane region" description="Helical" evidence="6">
    <location>
        <begin position="411"/>
        <end position="432"/>
    </location>
</feature>
<comment type="subcellular location">
    <subcellularLocation>
        <location evidence="1">Cell membrane</location>
        <topology evidence="1">Multi-pass membrane protein</topology>
    </subcellularLocation>
</comment>
<proteinExistence type="predicted"/>
<sequence length="487" mass="52548">MTTLAKEEAPELKRVMGPWLLLLFIVGDILGAGVYAVTGTMAGYVGGILWLPFLLAFVVAAMTAFSYLELVTKYPSAAGAALYTHKAFGIHFLTFMVTFAVACSGITSASTSANTLAQNFFGGLEINGWMDAPSEGAVTLLALGFMVLLALINLRGVGESVKFNIILTVVEMVALCIVIGVGFFVIAQGKADMSELVSFDDYSNMGVVFAVTAATSVAFFAMVGFEDAVNMVEETKDPERIFPRTMLMGLGAAALLYILVAVSVVSVLTPGELETIRESEGRALLEVVGKGAPDFPIDKVFPFLAVFAVANTALINMLMASRLVYGMARQRVLPKQLGAILPGRRTPYIAIIFTTLLALALIWYVSSDPDSNIVSNLGSTTALLLLCVFAIVNIACVVLRNRRPDTEKTFFTAPRWLPPVAAILCIYLAGPWVDRDGIVYEIAGGLMVIGVILWAITWLINKFANKEDEPPHFQDIEHMDVNPEDDK</sequence>
<feature type="transmembrane region" description="Helical" evidence="6">
    <location>
        <begin position="300"/>
        <end position="325"/>
    </location>
</feature>
<evidence type="ECO:0000313" key="8">
    <source>
        <dbReference type="Proteomes" id="UP000483261"/>
    </source>
</evidence>
<feature type="transmembrane region" description="Helical" evidence="6">
    <location>
        <begin position="207"/>
        <end position="225"/>
    </location>
</feature>
<dbReference type="InterPro" id="IPR002293">
    <property type="entry name" value="AA/rel_permease1"/>
</dbReference>
<name>A0A6M1QPA2_9ACTN</name>
<comment type="caution">
    <text evidence="7">The sequence shown here is derived from an EMBL/GenBank/DDBJ whole genome shotgun (WGS) entry which is preliminary data.</text>
</comment>
<dbReference type="AlphaFoldDB" id="A0A6M1QPA2"/>
<feature type="transmembrane region" description="Helical" evidence="6">
    <location>
        <begin position="377"/>
        <end position="399"/>
    </location>
</feature>
<dbReference type="Pfam" id="PF13520">
    <property type="entry name" value="AA_permease_2"/>
    <property type="match status" value="1"/>
</dbReference>
<dbReference type="GO" id="GO:0022857">
    <property type="term" value="F:transmembrane transporter activity"/>
    <property type="evidence" value="ECO:0007669"/>
    <property type="project" value="InterPro"/>
</dbReference>
<keyword evidence="2" id="KW-1003">Cell membrane</keyword>
<keyword evidence="3 6" id="KW-0812">Transmembrane</keyword>
<dbReference type="PIRSF" id="PIRSF006060">
    <property type="entry name" value="AA_transporter"/>
    <property type="match status" value="1"/>
</dbReference>
<evidence type="ECO:0000256" key="4">
    <source>
        <dbReference type="ARBA" id="ARBA00022989"/>
    </source>
</evidence>
<feature type="transmembrane region" description="Helical" evidence="6">
    <location>
        <begin position="346"/>
        <end position="365"/>
    </location>
</feature>
<feature type="transmembrane region" description="Helical" evidence="6">
    <location>
        <begin position="20"/>
        <end position="42"/>
    </location>
</feature>
<gene>
    <name evidence="7" type="ORF">G5C66_02010</name>
</gene>
<feature type="transmembrane region" description="Helical" evidence="6">
    <location>
        <begin position="246"/>
        <end position="268"/>
    </location>
</feature>
<evidence type="ECO:0000256" key="2">
    <source>
        <dbReference type="ARBA" id="ARBA00022475"/>
    </source>
</evidence>
<protein>
    <submittedName>
        <fullName evidence="7">APC family permease</fullName>
    </submittedName>
</protein>
<dbReference type="PANTHER" id="PTHR42770:SF7">
    <property type="entry name" value="MEMBRANE PROTEIN"/>
    <property type="match status" value="1"/>
</dbReference>
<dbReference type="InterPro" id="IPR050367">
    <property type="entry name" value="APC_superfamily"/>
</dbReference>
<feature type="transmembrane region" description="Helical" evidence="6">
    <location>
        <begin position="166"/>
        <end position="187"/>
    </location>
</feature>
<evidence type="ECO:0000313" key="7">
    <source>
        <dbReference type="EMBL" id="NGN91515.1"/>
    </source>
</evidence>
<feature type="transmembrane region" description="Helical" evidence="6">
    <location>
        <begin position="48"/>
        <end position="68"/>
    </location>
</feature>
<feature type="transmembrane region" description="Helical" evidence="6">
    <location>
        <begin position="438"/>
        <end position="460"/>
    </location>
</feature>
<keyword evidence="4 6" id="KW-1133">Transmembrane helix</keyword>
<evidence type="ECO:0000256" key="1">
    <source>
        <dbReference type="ARBA" id="ARBA00004651"/>
    </source>
</evidence>
<reference evidence="7 8" key="1">
    <citation type="submission" date="2020-02" db="EMBL/GenBank/DDBJ databases">
        <title>Whole-genome analyses of novel actinobacteria.</title>
        <authorList>
            <person name="Sahin N."/>
        </authorList>
    </citation>
    <scope>NUCLEOTIDE SEQUENCE [LARGE SCALE GENOMIC DNA]</scope>
    <source>
        <strain evidence="7 8">KC13</strain>
    </source>
</reference>
<keyword evidence="8" id="KW-1185">Reference proteome</keyword>
<keyword evidence="5 6" id="KW-0472">Membrane</keyword>
<feature type="transmembrane region" description="Helical" evidence="6">
    <location>
        <begin position="136"/>
        <end position="154"/>
    </location>
</feature>
<feature type="transmembrane region" description="Helical" evidence="6">
    <location>
        <begin position="88"/>
        <end position="107"/>
    </location>
</feature>
<organism evidence="7 8">
    <name type="scientific">Nocardioides turkmenicus</name>
    <dbReference type="NCBI Taxonomy" id="2711220"/>
    <lineage>
        <taxon>Bacteria</taxon>
        <taxon>Bacillati</taxon>
        <taxon>Actinomycetota</taxon>
        <taxon>Actinomycetes</taxon>
        <taxon>Propionibacteriales</taxon>
        <taxon>Nocardioidaceae</taxon>
        <taxon>Nocardioides</taxon>
    </lineage>
</organism>
<dbReference type="GO" id="GO:0005886">
    <property type="term" value="C:plasma membrane"/>
    <property type="evidence" value="ECO:0007669"/>
    <property type="project" value="UniProtKB-SubCell"/>
</dbReference>
<evidence type="ECO:0000256" key="5">
    <source>
        <dbReference type="ARBA" id="ARBA00023136"/>
    </source>
</evidence>
<dbReference type="Gene3D" id="1.20.1740.10">
    <property type="entry name" value="Amino acid/polyamine transporter I"/>
    <property type="match status" value="1"/>
</dbReference>